<accession>A0ABX7ABG6</accession>
<protein>
    <submittedName>
        <fullName evidence="2">Uncharacterized protein</fullName>
    </submittedName>
</protein>
<evidence type="ECO:0000313" key="2">
    <source>
        <dbReference type="EMBL" id="QQO61002.1"/>
    </source>
</evidence>
<dbReference type="Proteomes" id="UP000596157">
    <property type="component" value="Chromosome"/>
</dbReference>
<sequence length="402" mass="46766">MSIDIKANNTNNEYQHKTYSASETTNPFSVKPAPSMFSRCITAISNIATSIYYTISGKKPFTTFENPSYRKEENLFIKFKSMIQNIEIPTQEEINTFNRLTKIWDFILKESNNTCEDHQKTPMFLEPNIKDLPPDLQKLVPSMCEILAQKEKYNQSEKDLARLIAPVLQHDLPETFKEYEEQRDCDIQYIQHIIASEYDKYKQKMAKVSPIYTANKKAIDEDGALSANEKIQLHKINYLVTVLISEPQYLQQGWVFRQSGTLKHTTTLIDSIDTQKPLNLFHLEKFESKSNLAISAMKELQNKFLDKNKTEKHKLLKQLSEFETNGNIRALSDLDHLTRIYIPLYREIINNQESNQMDTNNVVQIAASRYQYTRNSLQDTSWLEPATHLMEKLISRELSIIS</sequence>
<reference evidence="3" key="1">
    <citation type="submission" date="2021-01" db="EMBL/GenBank/DDBJ databases">
        <title>Providencia vermicola LLDRA6, a soil-borne Mn(II)-oxidizing bacterium, exploits a strategy of superoxide production coupled to hydrogen peroxide consumption to generate Mn oxides, as revealed by transcriptional up-regulation of genes for phenylacetic acid catabolism.</title>
        <authorList>
            <person name="Chen S."/>
            <person name="Ding Z."/>
            <person name="Chen J."/>
            <person name="Luo J."/>
            <person name="Ruan X."/>
            <person name="Li Z."/>
            <person name="Liao F."/>
            <person name="He J."/>
            <person name="Li D."/>
        </authorList>
    </citation>
    <scope>NUCLEOTIDE SEQUENCE [LARGE SCALE GENOMIC DNA]</scope>
    <source>
        <strain evidence="3">LLDRA6</strain>
    </source>
</reference>
<evidence type="ECO:0000313" key="3">
    <source>
        <dbReference type="Proteomes" id="UP000596157"/>
    </source>
</evidence>
<gene>
    <name evidence="2" type="ORF">JI723_11865</name>
</gene>
<proteinExistence type="predicted"/>
<name>A0ABX7ABG6_9GAMM</name>
<dbReference type="GeneID" id="92279423"/>
<dbReference type="EMBL" id="CP067099">
    <property type="protein sequence ID" value="QQO61002.1"/>
    <property type="molecule type" value="Genomic_DNA"/>
</dbReference>
<feature type="coiled-coil region" evidence="1">
    <location>
        <begin position="283"/>
        <end position="325"/>
    </location>
</feature>
<dbReference type="RefSeq" id="WP_337979396.1">
    <property type="nucleotide sequence ID" value="NZ_CP067099.1"/>
</dbReference>
<evidence type="ECO:0000256" key="1">
    <source>
        <dbReference type="SAM" id="Coils"/>
    </source>
</evidence>
<keyword evidence="1" id="KW-0175">Coiled coil</keyword>
<organism evidence="2 3">
    <name type="scientific">Providencia manganoxydans</name>
    <dbReference type="NCBI Taxonomy" id="2923283"/>
    <lineage>
        <taxon>Bacteria</taxon>
        <taxon>Pseudomonadati</taxon>
        <taxon>Pseudomonadota</taxon>
        <taxon>Gammaproteobacteria</taxon>
        <taxon>Enterobacterales</taxon>
        <taxon>Morganellaceae</taxon>
        <taxon>Providencia</taxon>
    </lineage>
</organism>
<keyword evidence="3" id="KW-1185">Reference proteome</keyword>